<dbReference type="Gene3D" id="1.10.540.10">
    <property type="entry name" value="Acyl-CoA dehydrogenase/oxidase, N-terminal domain"/>
    <property type="match status" value="1"/>
</dbReference>
<protein>
    <submittedName>
        <fullName evidence="1">Alkylation response protein AidB-like acyl-CoA dehydrogenase</fullName>
    </submittedName>
</protein>
<dbReference type="InterPro" id="IPR009100">
    <property type="entry name" value="AcylCoA_DH/oxidase_NM_dom_sf"/>
</dbReference>
<dbReference type="SUPFAM" id="SSF56645">
    <property type="entry name" value="Acyl-CoA dehydrogenase NM domain-like"/>
    <property type="match status" value="1"/>
</dbReference>
<dbReference type="Proteomes" id="UP000316331">
    <property type="component" value="Unassembled WGS sequence"/>
</dbReference>
<dbReference type="Gene3D" id="2.40.110.10">
    <property type="entry name" value="Butyryl-CoA Dehydrogenase, subunit A, domain 2"/>
    <property type="match status" value="1"/>
</dbReference>
<keyword evidence="2" id="KW-1185">Reference proteome</keyword>
<dbReference type="EMBL" id="VFPG01000002">
    <property type="protein sequence ID" value="TQM26223.1"/>
    <property type="molecule type" value="Genomic_DNA"/>
</dbReference>
<comment type="caution">
    <text evidence="1">The sequence shown here is derived from an EMBL/GenBank/DDBJ whole genome shotgun (WGS) entry which is preliminary data.</text>
</comment>
<sequence length="336" mass="35692">MAKDWVREAELLVEEVLDREAAEVDRSGVVPPGHFDALAERGFYGFPLSEGMTPDTMIDTASTLIGGCLATGFVWAQHLGALRAVAFADNAALRERYLARMTAGTYRCGVSYAGARSAPTLFVEAVDDGMAISGTAPFVTGWEYVDAVVMSVRVTDGAAESVATLLVPTQDASGVTVERIPLIAADASATVRLTLDRTFVSDEHVIAVKPLDEFQSGRGSLTDWINGALSLGVLSRCVRELKGQGIDAYDAQYAALRTRFAAAMGDAEATYALRADIAEAAVRAAAAGIVATGSRATLSHTTAERRMRQASFALVCTTREPIKDALLDRLRPVELG</sequence>
<dbReference type="GO" id="GO:0050660">
    <property type="term" value="F:flavin adenine dinucleotide binding"/>
    <property type="evidence" value="ECO:0007669"/>
    <property type="project" value="InterPro"/>
</dbReference>
<evidence type="ECO:0000313" key="1">
    <source>
        <dbReference type="EMBL" id="TQM26223.1"/>
    </source>
</evidence>
<dbReference type="InterPro" id="IPR046373">
    <property type="entry name" value="Acyl-CoA_Oxase/DH_mid-dom_sf"/>
</dbReference>
<dbReference type="InterPro" id="IPR037069">
    <property type="entry name" value="AcylCoA_DH/ox_N_sf"/>
</dbReference>
<organism evidence="1 2">
    <name type="scientific">Nocardia bhagyanarayanae</name>
    <dbReference type="NCBI Taxonomy" id="1215925"/>
    <lineage>
        <taxon>Bacteria</taxon>
        <taxon>Bacillati</taxon>
        <taxon>Actinomycetota</taxon>
        <taxon>Actinomycetes</taxon>
        <taxon>Mycobacteriales</taxon>
        <taxon>Nocardiaceae</taxon>
        <taxon>Nocardia</taxon>
    </lineage>
</organism>
<name>A0A543EXA8_9NOCA</name>
<accession>A0A543EXA8</accession>
<proteinExistence type="predicted"/>
<reference evidence="1 2" key="1">
    <citation type="submission" date="2019-06" db="EMBL/GenBank/DDBJ databases">
        <title>Sequencing the genomes of 1000 actinobacteria strains.</title>
        <authorList>
            <person name="Klenk H.-P."/>
        </authorList>
    </citation>
    <scope>NUCLEOTIDE SEQUENCE [LARGE SCALE GENOMIC DNA]</scope>
    <source>
        <strain evidence="1 2">DSM 103495</strain>
    </source>
</reference>
<evidence type="ECO:0000313" key="2">
    <source>
        <dbReference type="Proteomes" id="UP000316331"/>
    </source>
</evidence>
<dbReference type="GO" id="GO:0016627">
    <property type="term" value="F:oxidoreductase activity, acting on the CH-CH group of donors"/>
    <property type="evidence" value="ECO:0007669"/>
    <property type="project" value="InterPro"/>
</dbReference>
<dbReference type="AlphaFoldDB" id="A0A543EXA8"/>
<gene>
    <name evidence="1" type="ORF">FB390_6406</name>
</gene>